<dbReference type="EMBL" id="JADOUA010000001">
    <property type="protein sequence ID" value="MBG6093234.1"/>
    <property type="molecule type" value="Genomic_DNA"/>
</dbReference>
<feature type="transmembrane region" description="Helical" evidence="6">
    <location>
        <begin position="234"/>
        <end position="255"/>
    </location>
</feature>
<keyword evidence="4 6" id="KW-1133">Transmembrane helix</keyword>
<evidence type="ECO:0000256" key="5">
    <source>
        <dbReference type="ARBA" id="ARBA00023136"/>
    </source>
</evidence>
<name>A0A931DR47_9ACTN</name>
<feature type="transmembrane region" description="Helical" evidence="6">
    <location>
        <begin position="139"/>
        <end position="159"/>
    </location>
</feature>
<dbReference type="InterPro" id="IPR001204">
    <property type="entry name" value="Phos_transporter"/>
</dbReference>
<evidence type="ECO:0000313" key="8">
    <source>
        <dbReference type="EMBL" id="MBG6093234.1"/>
    </source>
</evidence>
<dbReference type="PANTHER" id="PTHR11101:SF80">
    <property type="entry name" value="PHOSPHATE TRANSPORTER"/>
    <property type="match status" value="1"/>
</dbReference>
<evidence type="ECO:0000256" key="7">
    <source>
        <dbReference type="SAM" id="MobiDB-lite"/>
    </source>
</evidence>
<evidence type="ECO:0000313" key="9">
    <source>
        <dbReference type="Proteomes" id="UP000614047"/>
    </source>
</evidence>
<gene>
    <name evidence="8" type="ORF">IW256_007347</name>
</gene>
<feature type="transmembrane region" description="Helical" evidence="6">
    <location>
        <begin position="100"/>
        <end position="118"/>
    </location>
</feature>
<feature type="compositionally biased region" description="Low complexity" evidence="7">
    <location>
        <begin position="20"/>
        <end position="31"/>
    </location>
</feature>
<accession>A0A931DR47</accession>
<feature type="region of interest" description="Disordered" evidence="7">
    <location>
        <begin position="1"/>
        <end position="68"/>
    </location>
</feature>
<feature type="compositionally biased region" description="Gly residues" evidence="7">
    <location>
        <begin position="32"/>
        <end position="47"/>
    </location>
</feature>
<evidence type="ECO:0000256" key="1">
    <source>
        <dbReference type="ARBA" id="ARBA00004141"/>
    </source>
</evidence>
<sequence>MSSSGEVSTSGKAPAKPENGRPASGEARAAGAGAGAPPGGGGSGGTPGTATLVGDRPPGAEPTLAEQARRGPNKFWPVLLLGVLLTMLAGAAGLRSDAQTAVLVLVVVVALVFDYTNGFHDAANAIATSVSTRALTPRAALLMAAVMNMIGALLGVEVAKTVSEVITPPSGLHGLTVVAAGVLGAITWNLITWYFGLPSSSSHALIGGVVGAGLASASSVSWEKVVDKVAIPMVVSPVVGFFLAYLVMVAILWMFRRAHPSRIGRRFRIAQSLSAASMALGHGLQDAQKTMGIIVLALVTTGHSDGNTVPLWVIISCAGALSLGTYAGGWRIMRTLGRRVIELDPPKGFAAEATASVILYVAAYAWHAPISTTHTITSSIMGVGATKRLSAVRWGVAGNIVMAWVLTMPMAAGVAAIVYWLVHLFGA</sequence>
<comment type="similarity">
    <text evidence="6">Belongs to the inorganic phosphate transporter (PiT) (TC 2.A.20) family.</text>
</comment>
<dbReference type="Pfam" id="PF01384">
    <property type="entry name" value="PHO4"/>
    <property type="match status" value="1"/>
</dbReference>
<reference evidence="8" key="1">
    <citation type="submission" date="2020-11" db="EMBL/GenBank/DDBJ databases">
        <title>Sequencing the genomes of 1000 actinobacteria strains.</title>
        <authorList>
            <person name="Klenk H.-P."/>
        </authorList>
    </citation>
    <scope>NUCLEOTIDE SEQUENCE</scope>
    <source>
        <strain evidence="8">DSM 43175</strain>
    </source>
</reference>
<dbReference type="PANTHER" id="PTHR11101">
    <property type="entry name" value="PHOSPHATE TRANSPORTER"/>
    <property type="match status" value="1"/>
</dbReference>
<protein>
    <recommendedName>
        <fullName evidence="6">Phosphate transporter</fullName>
    </recommendedName>
</protein>
<feature type="transmembrane region" description="Helical" evidence="6">
    <location>
        <begin position="171"/>
        <end position="191"/>
    </location>
</feature>
<feature type="transmembrane region" description="Helical" evidence="6">
    <location>
        <begin position="396"/>
        <end position="422"/>
    </location>
</feature>
<keyword evidence="9" id="KW-1185">Reference proteome</keyword>
<keyword evidence="2 6" id="KW-0813">Transport</keyword>
<dbReference type="GO" id="GO:0035435">
    <property type="term" value="P:phosphate ion transmembrane transport"/>
    <property type="evidence" value="ECO:0007669"/>
    <property type="project" value="TreeGrafter"/>
</dbReference>
<dbReference type="GO" id="GO:0005315">
    <property type="term" value="F:phosphate transmembrane transporter activity"/>
    <property type="evidence" value="ECO:0007669"/>
    <property type="project" value="InterPro"/>
</dbReference>
<dbReference type="AlphaFoldDB" id="A0A931DR47"/>
<comment type="subcellular location">
    <subcellularLocation>
        <location evidence="1 6">Membrane</location>
        <topology evidence="1 6">Multi-pass membrane protein</topology>
    </subcellularLocation>
</comment>
<feature type="transmembrane region" description="Helical" evidence="6">
    <location>
        <begin position="75"/>
        <end position="94"/>
    </location>
</feature>
<evidence type="ECO:0000256" key="4">
    <source>
        <dbReference type="ARBA" id="ARBA00022989"/>
    </source>
</evidence>
<keyword evidence="5 6" id="KW-0472">Membrane</keyword>
<keyword evidence="3 6" id="KW-0812">Transmembrane</keyword>
<feature type="transmembrane region" description="Helical" evidence="6">
    <location>
        <begin position="203"/>
        <end position="222"/>
    </location>
</feature>
<proteinExistence type="inferred from homology"/>
<feature type="compositionally biased region" description="Polar residues" evidence="7">
    <location>
        <begin position="1"/>
        <end position="11"/>
    </location>
</feature>
<keyword evidence="6" id="KW-0592">Phosphate transport</keyword>
<dbReference type="Proteomes" id="UP000614047">
    <property type="component" value="Unassembled WGS sequence"/>
</dbReference>
<feature type="transmembrane region" description="Helical" evidence="6">
    <location>
        <begin position="309"/>
        <end position="329"/>
    </location>
</feature>
<organism evidence="8 9">
    <name type="scientific">Actinomadura viridis</name>
    <dbReference type="NCBI Taxonomy" id="58110"/>
    <lineage>
        <taxon>Bacteria</taxon>
        <taxon>Bacillati</taxon>
        <taxon>Actinomycetota</taxon>
        <taxon>Actinomycetes</taxon>
        <taxon>Streptosporangiales</taxon>
        <taxon>Thermomonosporaceae</taxon>
        <taxon>Actinomadura</taxon>
    </lineage>
</organism>
<evidence type="ECO:0000256" key="3">
    <source>
        <dbReference type="ARBA" id="ARBA00022692"/>
    </source>
</evidence>
<comment type="caution">
    <text evidence="8">The sequence shown here is derived from an EMBL/GenBank/DDBJ whole genome shotgun (WGS) entry which is preliminary data.</text>
</comment>
<evidence type="ECO:0000256" key="6">
    <source>
        <dbReference type="RuleBase" id="RU363058"/>
    </source>
</evidence>
<evidence type="ECO:0000256" key="2">
    <source>
        <dbReference type="ARBA" id="ARBA00022448"/>
    </source>
</evidence>
<dbReference type="GO" id="GO:0016020">
    <property type="term" value="C:membrane"/>
    <property type="evidence" value="ECO:0007669"/>
    <property type="project" value="UniProtKB-SubCell"/>
</dbReference>